<name>A0ABN2S255_9ACTN</name>
<accession>A0ABN2S255</accession>
<dbReference type="Proteomes" id="UP001499854">
    <property type="component" value="Unassembled WGS sequence"/>
</dbReference>
<dbReference type="NCBIfam" id="TIGR00026">
    <property type="entry name" value="hi_GC_TIGR00026"/>
    <property type="match status" value="1"/>
</dbReference>
<dbReference type="Gene3D" id="2.30.110.10">
    <property type="entry name" value="Electron Transport, Fmn-binding Protein, Chain A"/>
    <property type="match status" value="1"/>
</dbReference>
<dbReference type="InterPro" id="IPR012349">
    <property type="entry name" value="Split_barrel_FMN-bd"/>
</dbReference>
<evidence type="ECO:0000256" key="2">
    <source>
        <dbReference type="ARBA" id="ARBA00049106"/>
    </source>
</evidence>
<dbReference type="PANTHER" id="PTHR39428">
    <property type="entry name" value="F420H(2)-DEPENDENT QUINONE REDUCTASE RV1261C"/>
    <property type="match status" value="1"/>
</dbReference>
<comment type="catalytic activity">
    <reaction evidence="2">
        <text>oxidized coenzyme F420-(gamma-L-Glu)(n) + a quinol + H(+) = reduced coenzyme F420-(gamma-L-Glu)(n) + a quinone</text>
        <dbReference type="Rhea" id="RHEA:39663"/>
        <dbReference type="Rhea" id="RHEA-COMP:12939"/>
        <dbReference type="Rhea" id="RHEA-COMP:14378"/>
        <dbReference type="ChEBI" id="CHEBI:15378"/>
        <dbReference type="ChEBI" id="CHEBI:24646"/>
        <dbReference type="ChEBI" id="CHEBI:132124"/>
        <dbReference type="ChEBI" id="CHEBI:133980"/>
        <dbReference type="ChEBI" id="CHEBI:139511"/>
    </reaction>
</comment>
<reference evidence="3 4" key="1">
    <citation type="journal article" date="2019" name="Int. J. Syst. Evol. Microbiol.">
        <title>The Global Catalogue of Microorganisms (GCM) 10K type strain sequencing project: providing services to taxonomists for standard genome sequencing and annotation.</title>
        <authorList>
            <consortium name="The Broad Institute Genomics Platform"/>
            <consortium name="The Broad Institute Genome Sequencing Center for Infectious Disease"/>
            <person name="Wu L."/>
            <person name="Ma J."/>
        </authorList>
    </citation>
    <scope>NUCLEOTIDE SEQUENCE [LARGE SCALE GENOMIC DNA]</scope>
    <source>
        <strain evidence="3 4">JCM 16013</strain>
    </source>
</reference>
<keyword evidence="4" id="KW-1185">Reference proteome</keyword>
<sequence>MTAGHEYAPSPRDYVRETVELYESSGGTQGNTLMGKPTVILTTIGAKSGNIRKTPLMRVEHDGTYAVVASMGGAPKHPVWYHNIIAHPEVELQDGATKKPYLAHEATGQEKEEWWARAVEAWPDYDNYQAKTDRAIPLFVLEPR</sequence>
<dbReference type="Pfam" id="PF04075">
    <property type="entry name" value="F420H2_quin_red"/>
    <property type="match status" value="1"/>
</dbReference>
<comment type="caution">
    <text evidence="3">The sequence shown here is derived from an EMBL/GenBank/DDBJ whole genome shotgun (WGS) entry which is preliminary data.</text>
</comment>
<dbReference type="PANTHER" id="PTHR39428:SF3">
    <property type="entry name" value="DEAZAFLAVIN-DEPENDENT NITROREDUCTASE"/>
    <property type="match status" value="1"/>
</dbReference>
<organism evidence="3 4">
    <name type="scientific">Catenulispora subtropica</name>
    <dbReference type="NCBI Taxonomy" id="450798"/>
    <lineage>
        <taxon>Bacteria</taxon>
        <taxon>Bacillati</taxon>
        <taxon>Actinomycetota</taxon>
        <taxon>Actinomycetes</taxon>
        <taxon>Catenulisporales</taxon>
        <taxon>Catenulisporaceae</taxon>
        <taxon>Catenulispora</taxon>
    </lineage>
</organism>
<dbReference type="InterPro" id="IPR004378">
    <property type="entry name" value="F420H2_quin_Rdtase"/>
</dbReference>
<dbReference type="EMBL" id="BAAAQM010000025">
    <property type="protein sequence ID" value="GAA1979082.1"/>
    <property type="molecule type" value="Genomic_DNA"/>
</dbReference>
<evidence type="ECO:0000256" key="1">
    <source>
        <dbReference type="ARBA" id="ARBA00008710"/>
    </source>
</evidence>
<protein>
    <submittedName>
        <fullName evidence="3">F420H(2)-dependent quinone reductase</fullName>
    </submittedName>
</protein>
<dbReference type="RefSeq" id="WP_344659065.1">
    <property type="nucleotide sequence ID" value="NZ_BAAAQM010000025.1"/>
</dbReference>
<evidence type="ECO:0000313" key="4">
    <source>
        <dbReference type="Proteomes" id="UP001499854"/>
    </source>
</evidence>
<proteinExistence type="inferred from homology"/>
<gene>
    <name evidence="3" type="ORF">GCM10009838_45070</name>
</gene>
<comment type="similarity">
    <text evidence="1">Belongs to the F420H(2)-dependent quinone reductase family.</text>
</comment>
<evidence type="ECO:0000313" key="3">
    <source>
        <dbReference type="EMBL" id="GAA1979082.1"/>
    </source>
</evidence>